<reference evidence="2" key="1">
    <citation type="journal article" date="2011" name="Genome Biol.">
        <title>The draft genome of the carcinogenic human liver fluke Clonorchis sinensis.</title>
        <authorList>
            <person name="Wang X."/>
            <person name="Chen W."/>
            <person name="Huang Y."/>
            <person name="Sun J."/>
            <person name="Men J."/>
            <person name="Liu H."/>
            <person name="Luo F."/>
            <person name="Guo L."/>
            <person name="Lv X."/>
            <person name="Deng C."/>
            <person name="Zhou C."/>
            <person name="Fan Y."/>
            <person name="Li X."/>
            <person name="Huang L."/>
            <person name="Hu Y."/>
            <person name="Liang C."/>
            <person name="Hu X."/>
            <person name="Xu J."/>
            <person name="Yu X."/>
        </authorList>
    </citation>
    <scope>NUCLEOTIDE SEQUENCE [LARGE SCALE GENOMIC DNA]</scope>
    <source>
        <strain evidence="2">Henan</strain>
    </source>
</reference>
<evidence type="ECO:0000313" key="3">
    <source>
        <dbReference type="Proteomes" id="UP000008909"/>
    </source>
</evidence>
<dbReference type="EMBL" id="DF142840">
    <property type="protein sequence ID" value="GAA47468.1"/>
    <property type="molecule type" value="Genomic_DNA"/>
</dbReference>
<evidence type="ECO:0000256" key="1">
    <source>
        <dbReference type="SAM" id="MobiDB-lite"/>
    </source>
</evidence>
<gene>
    <name evidence="2" type="ORF">CLF_100401</name>
</gene>
<proteinExistence type="predicted"/>
<feature type="region of interest" description="Disordered" evidence="1">
    <location>
        <begin position="446"/>
        <end position="473"/>
    </location>
</feature>
<sequence>MNNCVCAIKLGMEVPFHHRSEILQFRDSRVADIVAEPIGPKSVDLDQKGDLVLLTKLKSVGVVAELVSMSRSSPCNALTSLTVSEDDPGIFLELTEEKLTEWCYVLPKCDLSTLLIIRSWPNSSAFTPLARVFRVQNFVGFYERCTAELTTYCANMDGVSTDVSDKFVISEYRKKKCAIRSSVSHTFEPKTLFEDLIIASPRCGHPSTMPAHPHVRKWKDCATQFSRKSKAYEQTRRKYKEHPKTEHKIQVSNNCGLENCAHQVSLKKGKTGRCNGCNFPIKDAKYLRALMKYNGHKVAQNLSTARTGFAPHEAKAIPGLRQLEHIANYYICLHLNLVLVAWSTEKKFLTYPLVPEFTSEHTGAFIIINRLQNNVYILHDQASHNTLPEWRSTGSEVGLTSVPSFPKRSSLLTISTDHRPNRSCQRSRSFLTKPTRSKGYAYSFFGKHMNNKHPKSQSATLARRKNGSPRLSDITPSVLPLDWDPLVSKGPWCGGPHTKQRRAERWLGSVGFGPPFRGQSDWQRDHKEITTEQVRAGSGDSVQTLMGMQPRRKPLPGRTAHEKSANAVTVNQPLIMYKGQDGDRAPAHPGSQTTQEVRECSFRVKVQSQKSNVRKFRRKSLDRSSERTLNSLTVYEPKWRRDGVMDGNSIRIFSNPYIDMYRQVLRRLPLVNNMPENKLIHEDGSAIKIIKGHFGFRYNCTESPMPSPKRISLNASQKPEFTEEQKQKNLLNGMEVRRSSSQVTIVREFELQRPVQKQTLDDCCNHRCAQTADEQSGQISQRIMYNDLPSHAKFQRKENRVPCKSTEPADDVKVVRDMNDHGEVYYLLKHEPPDSDSNQQYERLWQKVPKNRRSEFHCTGQTLFSEPFTFISQVRRKTTCFSRKPLNNSPLVSTLCLLLDIWMEFQYTRSGEHPATAFNQVVQQSAWTHTPDITQLPSPLDLVATNAAYPADRVIIYASLGHLDRCSLVAGFTFR</sequence>
<evidence type="ECO:0000313" key="2">
    <source>
        <dbReference type="EMBL" id="GAA47468.1"/>
    </source>
</evidence>
<organism evidence="2 3">
    <name type="scientific">Clonorchis sinensis</name>
    <name type="common">Chinese liver fluke</name>
    <dbReference type="NCBI Taxonomy" id="79923"/>
    <lineage>
        <taxon>Eukaryota</taxon>
        <taxon>Metazoa</taxon>
        <taxon>Spiralia</taxon>
        <taxon>Lophotrochozoa</taxon>
        <taxon>Platyhelminthes</taxon>
        <taxon>Trematoda</taxon>
        <taxon>Digenea</taxon>
        <taxon>Opisthorchiida</taxon>
        <taxon>Opisthorchiata</taxon>
        <taxon>Opisthorchiidae</taxon>
        <taxon>Clonorchis</taxon>
    </lineage>
</organism>
<dbReference type="Proteomes" id="UP000008909">
    <property type="component" value="Unassembled WGS sequence"/>
</dbReference>
<reference key="2">
    <citation type="submission" date="2011-10" db="EMBL/GenBank/DDBJ databases">
        <title>The genome and transcriptome sequence of Clonorchis sinensis provide insights into the carcinogenic liver fluke.</title>
        <authorList>
            <person name="Wang X."/>
            <person name="Huang Y."/>
            <person name="Chen W."/>
            <person name="Liu H."/>
            <person name="Guo L."/>
            <person name="Chen Y."/>
            <person name="Luo F."/>
            <person name="Zhou W."/>
            <person name="Sun J."/>
            <person name="Mao Q."/>
            <person name="Liang P."/>
            <person name="Zhou C."/>
            <person name="Tian Y."/>
            <person name="Men J."/>
            <person name="Lv X."/>
            <person name="Huang L."/>
            <person name="Zhou J."/>
            <person name="Hu Y."/>
            <person name="Li R."/>
            <person name="Zhang F."/>
            <person name="Lei H."/>
            <person name="Li X."/>
            <person name="Hu X."/>
            <person name="Liang C."/>
            <person name="Xu J."/>
            <person name="Wu Z."/>
            <person name="Yu X."/>
        </authorList>
    </citation>
    <scope>NUCLEOTIDE SEQUENCE</scope>
    <source>
        <strain>Henan</strain>
    </source>
</reference>
<protein>
    <submittedName>
        <fullName evidence="2">Uncharacterized protein</fullName>
    </submittedName>
</protein>
<accession>G7Y3D1</accession>
<keyword evidence="3" id="KW-1185">Reference proteome</keyword>
<name>G7Y3D1_CLOSI</name>
<dbReference type="AlphaFoldDB" id="G7Y3D1"/>